<dbReference type="Proteomes" id="UP001470230">
    <property type="component" value="Unassembled WGS sequence"/>
</dbReference>
<evidence type="ECO:0000313" key="2">
    <source>
        <dbReference type="Proteomes" id="UP001470230"/>
    </source>
</evidence>
<evidence type="ECO:0000313" key="1">
    <source>
        <dbReference type="EMBL" id="KAK8836054.1"/>
    </source>
</evidence>
<name>A0ABR2GQ34_9EUKA</name>
<sequence length="282" mass="32321">MYIVFQNFVVILKKRVLAPLVLSVFSNHKYGPLIKLGVDNTNYVQIHYTTNNRIFFSLTNDSFLMYDGSDQSLNLYCKEFKIFNTKRNDNAHIDLLLGLDSKRCIKLHYDYSWPTDPDRNIFINSTDLSIAEAKFITFTKNQSRSKTDSTDIIETFTTTFEDNISVFINDLRKTETDKYLTESECNAKYLAKNELLEINSIGINIAKLYSSIGANMSFGYDDTYNTDFEYKSAKTANSGELHIYVDGYKFQSFLMFGTARNTTINSNLNVNGTITSNGFVHI</sequence>
<protein>
    <submittedName>
        <fullName evidence="1">Uncharacterized protein</fullName>
    </submittedName>
</protein>
<dbReference type="EMBL" id="JAPFFF010000070">
    <property type="protein sequence ID" value="KAK8836054.1"/>
    <property type="molecule type" value="Genomic_DNA"/>
</dbReference>
<gene>
    <name evidence="1" type="ORF">M9Y10_040114</name>
</gene>
<keyword evidence="2" id="KW-1185">Reference proteome</keyword>
<organism evidence="1 2">
    <name type="scientific">Tritrichomonas musculus</name>
    <dbReference type="NCBI Taxonomy" id="1915356"/>
    <lineage>
        <taxon>Eukaryota</taxon>
        <taxon>Metamonada</taxon>
        <taxon>Parabasalia</taxon>
        <taxon>Tritrichomonadida</taxon>
        <taxon>Tritrichomonadidae</taxon>
        <taxon>Tritrichomonas</taxon>
    </lineage>
</organism>
<comment type="caution">
    <text evidence="1">The sequence shown here is derived from an EMBL/GenBank/DDBJ whole genome shotgun (WGS) entry which is preliminary data.</text>
</comment>
<proteinExistence type="predicted"/>
<accession>A0ABR2GQ34</accession>
<reference evidence="1 2" key="1">
    <citation type="submission" date="2024-04" db="EMBL/GenBank/DDBJ databases">
        <title>Tritrichomonas musculus Genome.</title>
        <authorList>
            <person name="Alves-Ferreira E."/>
            <person name="Grigg M."/>
            <person name="Lorenzi H."/>
            <person name="Galac M."/>
        </authorList>
    </citation>
    <scope>NUCLEOTIDE SEQUENCE [LARGE SCALE GENOMIC DNA]</scope>
    <source>
        <strain evidence="1 2">EAF2021</strain>
    </source>
</reference>